<evidence type="ECO:0000256" key="3">
    <source>
        <dbReference type="ARBA" id="ARBA00022827"/>
    </source>
</evidence>
<dbReference type="Gene3D" id="3.50.50.60">
    <property type="entry name" value="FAD/NAD(P)-binding domain"/>
    <property type="match status" value="2"/>
</dbReference>
<dbReference type="Pfam" id="PF07992">
    <property type="entry name" value="Pyr_redox_2"/>
    <property type="match status" value="1"/>
</dbReference>
<evidence type="ECO:0000256" key="5">
    <source>
        <dbReference type="ARBA" id="ARBA00023157"/>
    </source>
</evidence>
<keyword evidence="6" id="KW-0676">Redox-active center</keyword>
<keyword evidence="5" id="KW-1015">Disulfide bond</keyword>
<dbReference type="Proteomes" id="UP001595904">
    <property type="component" value="Unassembled WGS sequence"/>
</dbReference>
<feature type="domain" description="FAD/NAD(P)-binding" evidence="7">
    <location>
        <begin position="9"/>
        <end position="293"/>
    </location>
</feature>
<accession>A0ABV8T3S5</accession>
<dbReference type="PRINTS" id="PR00469">
    <property type="entry name" value="PNDRDTASEII"/>
</dbReference>
<protein>
    <submittedName>
        <fullName evidence="8">NAD(P)/FAD-dependent oxidoreductase</fullName>
    </submittedName>
</protein>
<comment type="caution">
    <text evidence="8">The sequence shown here is derived from an EMBL/GenBank/DDBJ whole genome shotgun (WGS) entry which is preliminary data.</text>
</comment>
<keyword evidence="4" id="KW-0560">Oxidoreductase</keyword>
<evidence type="ECO:0000256" key="2">
    <source>
        <dbReference type="ARBA" id="ARBA00022630"/>
    </source>
</evidence>
<dbReference type="PANTHER" id="PTHR48105">
    <property type="entry name" value="THIOREDOXIN REDUCTASE 1-RELATED-RELATED"/>
    <property type="match status" value="1"/>
</dbReference>
<dbReference type="SUPFAM" id="SSF51905">
    <property type="entry name" value="FAD/NAD(P)-binding domain"/>
    <property type="match status" value="1"/>
</dbReference>
<evidence type="ECO:0000256" key="6">
    <source>
        <dbReference type="ARBA" id="ARBA00023284"/>
    </source>
</evidence>
<dbReference type="PROSITE" id="PS00573">
    <property type="entry name" value="PYRIDINE_REDOX_2"/>
    <property type="match status" value="1"/>
</dbReference>
<name>A0ABV8T3S5_9GAMM</name>
<evidence type="ECO:0000256" key="4">
    <source>
        <dbReference type="ARBA" id="ARBA00023002"/>
    </source>
</evidence>
<gene>
    <name evidence="8" type="ORF">ACFPN2_36140</name>
</gene>
<dbReference type="RefSeq" id="WP_380605820.1">
    <property type="nucleotide sequence ID" value="NZ_JBHSDU010000015.1"/>
</dbReference>
<dbReference type="InterPro" id="IPR036188">
    <property type="entry name" value="FAD/NAD-bd_sf"/>
</dbReference>
<dbReference type="InterPro" id="IPR050097">
    <property type="entry name" value="Ferredoxin-NADP_redctase_2"/>
</dbReference>
<reference evidence="9" key="1">
    <citation type="journal article" date="2019" name="Int. J. Syst. Evol. Microbiol.">
        <title>The Global Catalogue of Microorganisms (GCM) 10K type strain sequencing project: providing services to taxonomists for standard genome sequencing and annotation.</title>
        <authorList>
            <consortium name="The Broad Institute Genomics Platform"/>
            <consortium name="The Broad Institute Genome Sequencing Center for Infectious Disease"/>
            <person name="Wu L."/>
            <person name="Ma J."/>
        </authorList>
    </citation>
    <scope>NUCLEOTIDE SEQUENCE [LARGE SCALE GENOMIC DNA]</scope>
    <source>
        <strain evidence="9">CGMCC 1.10759</strain>
    </source>
</reference>
<keyword evidence="3" id="KW-0274">FAD</keyword>
<dbReference type="PRINTS" id="PR00368">
    <property type="entry name" value="FADPNR"/>
</dbReference>
<keyword evidence="2" id="KW-0285">Flavoprotein</keyword>
<sequence length="309" mass="32132">MRPLKNMCEVAVIGGGLAGLSAARHAARLGRLVTLYESSPMFGGLVATVDEVDGLSVPGKFSGQDLAIHLLQDARKIGVQVIESGIAKLDLGSRLTLTDEQNKTHSPDAIIVASGASLRKLGVPGEEEFVGRGVSRCATCDGGFFRGQEVVVVGGGDSAVQEALVLAKTVRRVIMVCRSPLKAKRDYIDRIAARENVSFVWDSEVTAILGGDGVTGVRVRNVKDGATTEIDCAGLFPFIGATPNAQFIPSSLLATTGHIATGPDLSTTDDRVLAVGAVRAGYGGNIVEAMAEGVRAAEAASHRLGGLKR</sequence>
<evidence type="ECO:0000259" key="7">
    <source>
        <dbReference type="Pfam" id="PF07992"/>
    </source>
</evidence>
<dbReference type="EMBL" id="JBHSDU010000015">
    <property type="protein sequence ID" value="MFC4314554.1"/>
    <property type="molecule type" value="Genomic_DNA"/>
</dbReference>
<comment type="similarity">
    <text evidence="1">Belongs to the class-II pyridine nucleotide-disulfide oxidoreductase family.</text>
</comment>
<organism evidence="8 9">
    <name type="scientific">Steroidobacter flavus</name>
    <dbReference type="NCBI Taxonomy" id="1842136"/>
    <lineage>
        <taxon>Bacteria</taxon>
        <taxon>Pseudomonadati</taxon>
        <taxon>Pseudomonadota</taxon>
        <taxon>Gammaproteobacteria</taxon>
        <taxon>Steroidobacterales</taxon>
        <taxon>Steroidobacteraceae</taxon>
        <taxon>Steroidobacter</taxon>
    </lineage>
</organism>
<dbReference type="InterPro" id="IPR008255">
    <property type="entry name" value="Pyr_nucl-diS_OxRdtase_2_AS"/>
</dbReference>
<keyword evidence="9" id="KW-1185">Reference proteome</keyword>
<evidence type="ECO:0000313" key="9">
    <source>
        <dbReference type="Proteomes" id="UP001595904"/>
    </source>
</evidence>
<evidence type="ECO:0000256" key="1">
    <source>
        <dbReference type="ARBA" id="ARBA00009333"/>
    </source>
</evidence>
<dbReference type="InterPro" id="IPR023753">
    <property type="entry name" value="FAD/NAD-binding_dom"/>
</dbReference>
<evidence type="ECO:0000313" key="8">
    <source>
        <dbReference type="EMBL" id="MFC4314554.1"/>
    </source>
</evidence>
<proteinExistence type="inferred from homology"/>